<dbReference type="CDD" id="cd06225">
    <property type="entry name" value="HAMP"/>
    <property type="match status" value="1"/>
</dbReference>
<dbReference type="InterPro" id="IPR003660">
    <property type="entry name" value="HAMP_dom"/>
</dbReference>
<evidence type="ECO:0000256" key="8">
    <source>
        <dbReference type="ARBA" id="ARBA00022840"/>
    </source>
</evidence>
<evidence type="ECO:0000256" key="7">
    <source>
        <dbReference type="ARBA" id="ARBA00022777"/>
    </source>
</evidence>
<comment type="subcellular location">
    <subcellularLocation>
        <location evidence="1">Cell membrane</location>
        <topology evidence="1">Multi-pass membrane protein</topology>
    </subcellularLocation>
</comment>
<evidence type="ECO:0000256" key="9">
    <source>
        <dbReference type="ARBA" id="ARBA00022989"/>
    </source>
</evidence>
<dbReference type="Gene3D" id="3.30.565.10">
    <property type="entry name" value="Histidine kinase-like ATPase, C-terminal domain"/>
    <property type="match status" value="1"/>
</dbReference>
<name>A0ABR7F359_9FIRM</name>
<keyword evidence="4" id="KW-0808">Transferase</keyword>
<evidence type="ECO:0000256" key="10">
    <source>
        <dbReference type="ARBA" id="ARBA00023012"/>
    </source>
</evidence>
<dbReference type="PROSITE" id="PS50885">
    <property type="entry name" value="HAMP"/>
    <property type="match status" value="1"/>
</dbReference>
<organism evidence="15 16">
    <name type="scientific">Eubacterium segne</name>
    <dbReference type="NCBI Taxonomy" id="2763045"/>
    <lineage>
        <taxon>Bacteria</taxon>
        <taxon>Bacillati</taxon>
        <taxon>Bacillota</taxon>
        <taxon>Clostridia</taxon>
        <taxon>Eubacteriales</taxon>
        <taxon>Eubacteriaceae</taxon>
        <taxon>Eubacterium</taxon>
    </lineage>
</organism>
<keyword evidence="9 13" id="KW-1133">Transmembrane helix</keyword>
<keyword evidence="11 13" id="KW-0472">Membrane</keyword>
<dbReference type="InterPro" id="IPR036890">
    <property type="entry name" value="HATPase_C_sf"/>
</dbReference>
<evidence type="ECO:0000256" key="11">
    <source>
        <dbReference type="ARBA" id="ARBA00023136"/>
    </source>
</evidence>
<evidence type="ECO:0000313" key="15">
    <source>
        <dbReference type="EMBL" id="MBC5668053.1"/>
    </source>
</evidence>
<dbReference type="SUPFAM" id="SSF55874">
    <property type="entry name" value="ATPase domain of HSP90 chaperone/DNA topoisomerase II/histidine kinase"/>
    <property type="match status" value="1"/>
</dbReference>
<comment type="caution">
    <text evidence="15">The sequence shown here is derived from an EMBL/GenBank/DDBJ whole genome shotgun (WGS) entry which is preliminary data.</text>
</comment>
<evidence type="ECO:0000256" key="12">
    <source>
        <dbReference type="SAM" id="Coils"/>
    </source>
</evidence>
<proteinExistence type="predicted"/>
<dbReference type="Pfam" id="PF02518">
    <property type="entry name" value="HATPase_c"/>
    <property type="match status" value="1"/>
</dbReference>
<keyword evidence="5 13" id="KW-0812">Transmembrane</keyword>
<evidence type="ECO:0000259" key="14">
    <source>
        <dbReference type="PROSITE" id="PS50885"/>
    </source>
</evidence>
<dbReference type="RefSeq" id="WP_158576781.1">
    <property type="nucleotide sequence ID" value="NZ_JACOOZ010000005.1"/>
</dbReference>
<keyword evidence="3" id="KW-0597">Phosphoprotein</keyword>
<evidence type="ECO:0000256" key="2">
    <source>
        <dbReference type="ARBA" id="ARBA00022475"/>
    </source>
</evidence>
<keyword evidence="6" id="KW-0547">Nucleotide-binding</keyword>
<sequence length="558" mass="64679">MFINMSGNAKDIALKDEKIYMKTFLQNANDIQEVCNLAKQTIEQNDSIKDYIKLRQKGEELSSSEKINFYKKELSALETMTTINPYIYQVRLFVNADITEKKPSFYKISRLSNMDWADTYKYSPWQIDYLDKVFPDSVNKNSHLIGLVSQIKDDNGRLLAILEISTPLENMFSGYFDENNSELCCFVDNNGGIYSSDKNKKIFDKNRKKLFEFTYKLKNKSVFATFNNQSCIVSVSDLPSMNGCFVHIKGIKDTVDSFYMSQIPYLYVMLISTAIFIIIVFFMIRNIFRRFNILTSEVAQIENGENIKLTESGNDEISELGKQINKMVVSLDELNRENTQKQLLVKNAEIKSLQNQINAHFMYNVLETIKMMAEIKSEFEISDAITSLGQMFRYSMKWTSGMVELSEEIHYIQNYLNLLNLRFDYEIYLSLNIPDKYMKLRIPKMSLQPLVENSVYHGIENMAEDTYIYIKAFEENNVVNIEVSDAGAGMSEEKLQELRERINAADGVDESKEHGRALYNVSKRLKMYFGAEYGLQIFSKEGVYTKVLIKIPLDKENQ</sequence>
<reference evidence="15 16" key="1">
    <citation type="submission" date="2020-08" db="EMBL/GenBank/DDBJ databases">
        <title>Genome public.</title>
        <authorList>
            <person name="Liu C."/>
            <person name="Sun Q."/>
        </authorList>
    </citation>
    <scope>NUCLEOTIDE SEQUENCE [LARGE SCALE GENOMIC DNA]</scope>
    <source>
        <strain evidence="15 16">BX4</strain>
    </source>
</reference>
<dbReference type="Pfam" id="PF06580">
    <property type="entry name" value="His_kinase"/>
    <property type="match status" value="1"/>
</dbReference>
<evidence type="ECO:0000256" key="1">
    <source>
        <dbReference type="ARBA" id="ARBA00004651"/>
    </source>
</evidence>
<dbReference type="InterPro" id="IPR003594">
    <property type="entry name" value="HATPase_dom"/>
</dbReference>
<dbReference type="InterPro" id="IPR010559">
    <property type="entry name" value="Sig_transdc_His_kin_internal"/>
</dbReference>
<evidence type="ECO:0000256" key="5">
    <source>
        <dbReference type="ARBA" id="ARBA00022692"/>
    </source>
</evidence>
<feature type="domain" description="HAMP" evidence="14">
    <location>
        <begin position="285"/>
        <end position="336"/>
    </location>
</feature>
<keyword evidence="16" id="KW-1185">Reference proteome</keyword>
<dbReference type="Proteomes" id="UP000597877">
    <property type="component" value="Unassembled WGS sequence"/>
</dbReference>
<keyword evidence="2" id="KW-1003">Cell membrane</keyword>
<gene>
    <name evidence="15" type="ORF">H8S00_08670</name>
</gene>
<evidence type="ECO:0000256" key="3">
    <source>
        <dbReference type="ARBA" id="ARBA00022553"/>
    </source>
</evidence>
<dbReference type="GO" id="GO:0016301">
    <property type="term" value="F:kinase activity"/>
    <property type="evidence" value="ECO:0007669"/>
    <property type="project" value="UniProtKB-KW"/>
</dbReference>
<protein>
    <submittedName>
        <fullName evidence="15">Sensor histidine kinase</fullName>
    </submittedName>
</protein>
<keyword evidence="8" id="KW-0067">ATP-binding</keyword>
<accession>A0ABR7F359</accession>
<feature type="transmembrane region" description="Helical" evidence="13">
    <location>
        <begin position="265"/>
        <end position="284"/>
    </location>
</feature>
<dbReference type="InterPro" id="IPR050640">
    <property type="entry name" value="Bact_2-comp_sensor_kinase"/>
</dbReference>
<keyword evidence="12" id="KW-0175">Coiled coil</keyword>
<evidence type="ECO:0000256" key="4">
    <source>
        <dbReference type="ARBA" id="ARBA00022679"/>
    </source>
</evidence>
<evidence type="ECO:0000256" key="13">
    <source>
        <dbReference type="SAM" id="Phobius"/>
    </source>
</evidence>
<dbReference type="PANTHER" id="PTHR34220:SF11">
    <property type="entry name" value="SENSOR PROTEIN KINASE HPTS"/>
    <property type="match status" value="1"/>
</dbReference>
<dbReference type="PANTHER" id="PTHR34220">
    <property type="entry name" value="SENSOR HISTIDINE KINASE YPDA"/>
    <property type="match status" value="1"/>
</dbReference>
<keyword evidence="7 15" id="KW-0418">Kinase</keyword>
<feature type="coiled-coil region" evidence="12">
    <location>
        <begin position="317"/>
        <end position="356"/>
    </location>
</feature>
<dbReference type="Pfam" id="PF00672">
    <property type="entry name" value="HAMP"/>
    <property type="match status" value="1"/>
</dbReference>
<evidence type="ECO:0000256" key="6">
    <source>
        <dbReference type="ARBA" id="ARBA00022741"/>
    </source>
</evidence>
<keyword evidence="10" id="KW-0902">Two-component regulatory system</keyword>
<dbReference type="EMBL" id="JACOOZ010000005">
    <property type="protein sequence ID" value="MBC5668053.1"/>
    <property type="molecule type" value="Genomic_DNA"/>
</dbReference>
<evidence type="ECO:0000313" key="16">
    <source>
        <dbReference type="Proteomes" id="UP000597877"/>
    </source>
</evidence>
<dbReference type="Gene3D" id="6.10.340.10">
    <property type="match status" value="1"/>
</dbReference>